<keyword evidence="5 6" id="KW-0472">Membrane</keyword>
<feature type="transmembrane region" description="Helical" evidence="6">
    <location>
        <begin position="287"/>
        <end position="305"/>
    </location>
</feature>
<dbReference type="OrthoDB" id="3257095at2759"/>
<evidence type="ECO:0000256" key="3">
    <source>
        <dbReference type="ARBA" id="ARBA00022692"/>
    </source>
</evidence>
<feature type="transmembrane region" description="Helical" evidence="6">
    <location>
        <begin position="164"/>
        <end position="184"/>
    </location>
</feature>
<sequence length="617" mass="67398">MRLVYHPFISGLFSQSSPIILAWLRTFCKPQKQKAVTLSVSSLTVSDASVERHTLSPCLSLKVDSTSLSIDCRIGNPEDTMAERNNYQRSKLDSSVDTVDVEVSSGSRSKTSDEQTLAHFGKRQRFRRNFNFLSVVGLTSTLMLSWEGALAGFQAVLFNGGPTGIITTFPIVFAGVFMQTLVMAEMSSMIPLSGGQYNWVAILSPPRFSNFLSYVTGWIITIAWQAAVAALSWLASNMIVSLASFNYPDYGVQHWHATLIFYAIIVLGILVNTYLGRIFPTLESFAFLIHCIGFFVILVVMVYLAPKTPSKEVFDNYINGGGFSTTAQSVFVGSIPVAFGFNGIDAAAHIAEEIENATRVIPKAMIASIVLYFLMGYTVCILVVFCSRVEDVLTDSFSFPIITIFGNITDSKSGTSALVSLIILVLICGVCGLLATASRMLWAFAREDGVPFSSYISRIEPRTQLPIFSIGVTSALSLLLALIGLGSEAAFNALSGLTVAGFYSAFIVSASTMLWRRCTTPTANIPWGPFRLGKAGVPVTLAALAYSVVGLVFSFWPPVAQVDAKSFNWSLVVYLGVLTGAMGWWGVRARKTYKGPKMEISSQQWLELFERGDWRES</sequence>
<evidence type="ECO:0000256" key="2">
    <source>
        <dbReference type="ARBA" id="ARBA00022448"/>
    </source>
</evidence>
<protein>
    <recommendedName>
        <fullName evidence="9">Amino acid transporter</fullName>
    </recommendedName>
</protein>
<feature type="transmembrane region" description="Helical" evidence="6">
    <location>
        <begin position="421"/>
        <end position="444"/>
    </location>
</feature>
<dbReference type="GO" id="GO:0016020">
    <property type="term" value="C:membrane"/>
    <property type="evidence" value="ECO:0007669"/>
    <property type="project" value="UniProtKB-SubCell"/>
</dbReference>
<feature type="transmembrane region" description="Helical" evidence="6">
    <location>
        <begin position="132"/>
        <end position="158"/>
    </location>
</feature>
<proteinExistence type="predicted"/>
<dbReference type="Proteomes" id="UP000799429">
    <property type="component" value="Unassembled WGS sequence"/>
</dbReference>
<gene>
    <name evidence="7" type="ORF">M501DRAFT_998239</name>
</gene>
<comment type="caution">
    <text evidence="7">The sequence shown here is derived from an EMBL/GenBank/DDBJ whole genome shotgun (WGS) entry which is preliminary data.</text>
</comment>
<dbReference type="GO" id="GO:0022857">
    <property type="term" value="F:transmembrane transporter activity"/>
    <property type="evidence" value="ECO:0007669"/>
    <property type="project" value="InterPro"/>
</dbReference>
<dbReference type="InterPro" id="IPR002293">
    <property type="entry name" value="AA/rel_permease1"/>
</dbReference>
<feature type="transmembrane region" description="Helical" evidence="6">
    <location>
        <begin position="568"/>
        <end position="587"/>
    </location>
</feature>
<dbReference type="Pfam" id="PF13520">
    <property type="entry name" value="AA_permease_2"/>
    <property type="match status" value="1"/>
</dbReference>
<keyword evidence="8" id="KW-1185">Reference proteome</keyword>
<organism evidence="7 8">
    <name type="scientific">Patellaria atrata CBS 101060</name>
    <dbReference type="NCBI Taxonomy" id="1346257"/>
    <lineage>
        <taxon>Eukaryota</taxon>
        <taxon>Fungi</taxon>
        <taxon>Dikarya</taxon>
        <taxon>Ascomycota</taxon>
        <taxon>Pezizomycotina</taxon>
        <taxon>Dothideomycetes</taxon>
        <taxon>Dothideomycetes incertae sedis</taxon>
        <taxon>Patellariales</taxon>
        <taxon>Patellariaceae</taxon>
        <taxon>Patellaria</taxon>
    </lineage>
</organism>
<keyword evidence="3 6" id="KW-0812">Transmembrane</keyword>
<dbReference type="PANTHER" id="PTHR45649">
    <property type="entry name" value="AMINO-ACID PERMEASE BAT1"/>
    <property type="match status" value="1"/>
</dbReference>
<evidence type="ECO:0000256" key="6">
    <source>
        <dbReference type="SAM" id="Phobius"/>
    </source>
</evidence>
<evidence type="ECO:0008006" key="9">
    <source>
        <dbReference type="Google" id="ProtNLM"/>
    </source>
</evidence>
<feature type="transmembrane region" description="Helical" evidence="6">
    <location>
        <begin position="211"/>
        <end position="235"/>
    </location>
</feature>
<dbReference type="EMBL" id="MU006090">
    <property type="protein sequence ID" value="KAF2842005.1"/>
    <property type="molecule type" value="Genomic_DNA"/>
</dbReference>
<keyword evidence="4 6" id="KW-1133">Transmembrane helix</keyword>
<dbReference type="AlphaFoldDB" id="A0A9P4SGC0"/>
<evidence type="ECO:0000313" key="8">
    <source>
        <dbReference type="Proteomes" id="UP000799429"/>
    </source>
</evidence>
<feature type="transmembrane region" description="Helical" evidence="6">
    <location>
        <begin position="255"/>
        <end position="275"/>
    </location>
</feature>
<feature type="transmembrane region" description="Helical" evidence="6">
    <location>
        <begin position="491"/>
        <end position="515"/>
    </location>
</feature>
<evidence type="ECO:0000313" key="7">
    <source>
        <dbReference type="EMBL" id="KAF2842005.1"/>
    </source>
</evidence>
<accession>A0A9P4SGC0</accession>
<reference evidence="7" key="1">
    <citation type="journal article" date="2020" name="Stud. Mycol.">
        <title>101 Dothideomycetes genomes: a test case for predicting lifestyles and emergence of pathogens.</title>
        <authorList>
            <person name="Haridas S."/>
            <person name="Albert R."/>
            <person name="Binder M."/>
            <person name="Bloem J."/>
            <person name="Labutti K."/>
            <person name="Salamov A."/>
            <person name="Andreopoulos B."/>
            <person name="Baker S."/>
            <person name="Barry K."/>
            <person name="Bills G."/>
            <person name="Bluhm B."/>
            <person name="Cannon C."/>
            <person name="Castanera R."/>
            <person name="Culley D."/>
            <person name="Daum C."/>
            <person name="Ezra D."/>
            <person name="Gonzalez J."/>
            <person name="Henrissat B."/>
            <person name="Kuo A."/>
            <person name="Liang C."/>
            <person name="Lipzen A."/>
            <person name="Lutzoni F."/>
            <person name="Magnuson J."/>
            <person name="Mondo S."/>
            <person name="Nolan M."/>
            <person name="Ohm R."/>
            <person name="Pangilinan J."/>
            <person name="Park H.-J."/>
            <person name="Ramirez L."/>
            <person name="Alfaro M."/>
            <person name="Sun H."/>
            <person name="Tritt A."/>
            <person name="Yoshinaga Y."/>
            <person name="Zwiers L.-H."/>
            <person name="Turgeon B."/>
            <person name="Goodwin S."/>
            <person name="Spatafora J."/>
            <person name="Crous P."/>
            <person name="Grigoriev I."/>
        </authorList>
    </citation>
    <scope>NUCLEOTIDE SEQUENCE</scope>
    <source>
        <strain evidence="7">CBS 101060</strain>
    </source>
</reference>
<evidence type="ECO:0000256" key="5">
    <source>
        <dbReference type="ARBA" id="ARBA00023136"/>
    </source>
</evidence>
<evidence type="ECO:0000256" key="1">
    <source>
        <dbReference type="ARBA" id="ARBA00004141"/>
    </source>
</evidence>
<name>A0A9P4SGC0_9PEZI</name>
<keyword evidence="2" id="KW-0813">Transport</keyword>
<feature type="transmembrane region" description="Helical" evidence="6">
    <location>
        <begin position="364"/>
        <end position="385"/>
    </location>
</feature>
<dbReference type="PANTHER" id="PTHR45649:SF1">
    <property type="entry name" value="TRANSPORTER, PUTATIVE (EUROFUNG)-RELATED"/>
    <property type="match status" value="1"/>
</dbReference>
<comment type="subcellular location">
    <subcellularLocation>
        <location evidence="1">Membrane</location>
        <topology evidence="1">Multi-pass membrane protein</topology>
    </subcellularLocation>
</comment>
<feature type="transmembrane region" description="Helical" evidence="6">
    <location>
        <begin position="465"/>
        <end position="485"/>
    </location>
</feature>
<feature type="transmembrane region" description="Helical" evidence="6">
    <location>
        <begin position="535"/>
        <end position="556"/>
    </location>
</feature>
<evidence type="ECO:0000256" key="4">
    <source>
        <dbReference type="ARBA" id="ARBA00022989"/>
    </source>
</evidence>
<dbReference type="Gene3D" id="1.20.1740.10">
    <property type="entry name" value="Amino acid/polyamine transporter I"/>
    <property type="match status" value="1"/>
</dbReference>